<evidence type="ECO:0000313" key="5">
    <source>
        <dbReference type="EMBL" id="TDX01742.1"/>
    </source>
</evidence>
<sequence>MPLSDVDLAAGLRSQVSRLVKLLRKQTRNDDLLSLTERATLSRIHEHGDILPGELATIEKVSTQAISQVLNRLLELGLINRTPSEEDRRKVIVTLTETGKRGVRQRLQEKQEWLARSITEKLTAREKQTLTEAIDILNKLIG</sequence>
<dbReference type="PANTHER" id="PTHR39515">
    <property type="entry name" value="CONSERVED PROTEIN"/>
    <property type="match status" value="1"/>
</dbReference>
<dbReference type="Proteomes" id="UP000294498">
    <property type="component" value="Unassembled WGS sequence"/>
</dbReference>
<keyword evidence="2 5" id="KW-0238">DNA-binding</keyword>
<dbReference type="GO" id="GO:0003700">
    <property type="term" value="F:DNA-binding transcription factor activity"/>
    <property type="evidence" value="ECO:0007669"/>
    <property type="project" value="InterPro"/>
</dbReference>
<dbReference type="SMART" id="SM00347">
    <property type="entry name" value="HTH_MARR"/>
    <property type="match status" value="1"/>
</dbReference>
<dbReference type="GO" id="GO:0003677">
    <property type="term" value="F:DNA binding"/>
    <property type="evidence" value="ECO:0007669"/>
    <property type="project" value="UniProtKB-KW"/>
</dbReference>
<keyword evidence="1" id="KW-0805">Transcription regulation</keyword>
<dbReference type="OrthoDB" id="9804055at2"/>
<evidence type="ECO:0000256" key="2">
    <source>
        <dbReference type="ARBA" id="ARBA00023125"/>
    </source>
</evidence>
<dbReference type="Pfam" id="PF01047">
    <property type="entry name" value="MarR"/>
    <property type="match status" value="1"/>
</dbReference>
<comment type="caution">
    <text evidence="5">The sequence shown here is derived from an EMBL/GenBank/DDBJ whole genome shotgun (WGS) entry which is preliminary data.</text>
</comment>
<dbReference type="InterPro" id="IPR052526">
    <property type="entry name" value="HTH-type_Bedaq_tolerance"/>
</dbReference>
<name>A0A4R8DTT2_9BACT</name>
<dbReference type="PROSITE" id="PS01117">
    <property type="entry name" value="HTH_MARR_1"/>
    <property type="match status" value="1"/>
</dbReference>
<dbReference type="PANTHER" id="PTHR39515:SF2">
    <property type="entry name" value="HTH-TYPE TRANSCRIPTIONAL REGULATOR RV0880"/>
    <property type="match status" value="1"/>
</dbReference>
<dbReference type="PRINTS" id="PR00598">
    <property type="entry name" value="HTHMARR"/>
</dbReference>
<keyword evidence="3" id="KW-0804">Transcription</keyword>
<gene>
    <name evidence="5" type="ORF">EDB95_2784</name>
</gene>
<feature type="domain" description="HTH marR-type" evidence="4">
    <location>
        <begin position="5"/>
        <end position="139"/>
    </location>
</feature>
<dbReference type="InterPro" id="IPR023187">
    <property type="entry name" value="Tscrpt_reg_MarR-type_CS"/>
</dbReference>
<accession>A0A4R8DTT2</accession>
<dbReference type="PROSITE" id="PS50995">
    <property type="entry name" value="HTH_MARR_2"/>
    <property type="match status" value="1"/>
</dbReference>
<evidence type="ECO:0000256" key="3">
    <source>
        <dbReference type="ARBA" id="ARBA00023163"/>
    </source>
</evidence>
<keyword evidence="6" id="KW-1185">Reference proteome</keyword>
<dbReference type="RefSeq" id="WP_133994382.1">
    <property type="nucleotide sequence ID" value="NZ_SODV01000001.1"/>
</dbReference>
<evidence type="ECO:0000259" key="4">
    <source>
        <dbReference type="PROSITE" id="PS50995"/>
    </source>
</evidence>
<dbReference type="InterPro" id="IPR036390">
    <property type="entry name" value="WH_DNA-bd_sf"/>
</dbReference>
<reference evidence="5 6" key="1">
    <citation type="submission" date="2019-03" db="EMBL/GenBank/DDBJ databases">
        <title>Genomic Encyclopedia of Type Strains, Phase IV (KMG-IV): sequencing the most valuable type-strain genomes for metagenomic binning, comparative biology and taxonomic classification.</title>
        <authorList>
            <person name="Goeker M."/>
        </authorList>
    </citation>
    <scope>NUCLEOTIDE SEQUENCE [LARGE SCALE GENOMIC DNA]</scope>
    <source>
        <strain evidence="5 6">DSM 100059</strain>
    </source>
</reference>
<dbReference type="AlphaFoldDB" id="A0A4R8DTT2"/>
<dbReference type="InterPro" id="IPR000835">
    <property type="entry name" value="HTH_MarR-typ"/>
</dbReference>
<dbReference type="InterPro" id="IPR036388">
    <property type="entry name" value="WH-like_DNA-bd_sf"/>
</dbReference>
<dbReference type="EMBL" id="SODV01000001">
    <property type="protein sequence ID" value="TDX01742.1"/>
    <property type="molecule type" value="Genomic_DNA"/>
</dbReference>
<protein>
    <submittedName>
        <fullName evidence="5">DNA-binding MarR family transcriptional regulator</fullName>
    </submittedName>
</protein>
<evidence type="ECO:0000256" key="1">
    <source>
        <dbReference type="ARBA" id="ARBA00023015"/>
    </source>
</evidence>
<organism evidence="5 6">
    <name type="scientific">Dinghuibacter silviterrae</name>
    <dbReference type="NCBI Taxonomy" id="1539049"/>
    <lineage>
        <taxon>Bacteria</taxon>
        <taxon>Pseudomonadati</taxon>
        <taxon>Bacteroidota</taxon>
        <taxon>Chitinophagia</taxon>
        <taxon>Chitinophagales</taxon>
        <taxon>Chitinophagaceae</taxon>
        <taxon>Dinghuibacter</taxon>
    </lineage>
</organism>
<proteinExistence type="predicted"/>
<dbReference type="SUPFAM" id="SSF46785">
    <property type="entry name" value="Winged helix' DNA-binding domain"/>
    <property type="match status" value="1"/>
</dbReference>
<dbReference type="Gene3D" id="1.10.10.10">
    <property type="entry name" value="Winged helix-like DNA-binding domain superfamily/Winged helix DNA-binding domain"/>
    <property type="match status" value="1"/>
</dbReference>
<evidence type="ECO:0000313" key="6">
    <source>
        <dbReference type="Proteomes" id="UP000294498"/>
    </source>
</evidence>